<reference evidence="2 3" key="1">
    <citation type="submission" date="2018-06" db="EMBL/GenBank/DDBJ databases">
        <title>The complete genome sequence of a nosiheptide producer Streptomyces actuosus ATCC 25421: deducing the ability of producing a new class III lantibiotics.</title>
        <authorList>
            <person name="Liu W."/>
            <person name="Sun F."/>
            <person name="Hu Y."/>
        </authorList>
    </citation>
    <scope>NUCLEOTIDE SEQUENCE [LARGE SCALE GENOMIC DNA]</scope>
    <source>
        <strain evidence="2 3">ATCC 25421</strain>
    </source>
</reference>
<evidence type="ECO:0000313" key="2">
    <source>
        <dbReference type="EMBL" id="AWT44087.1"/>
    </source>
</evidence>
<dbReference type="Proteomes" id="UP000247634">
    <property type="component" value="Chromosome"/>
</dbReference>
<organism evidence="2 3">
    <name type="scientific">Streptomyces actuosus</name>
    <dbReference type="NCBI Taxonomy" id="1885"/>
    <lineage>
        <taxon>Bacteria</taxon>
        <taxon>Bacillati</taxon>
        <taxon>Actinomycetota</taxon>
        <taxon>Actinomycetes</taxon>
        <taxon>Kitasatosporales</taxon>
        <taxon>Streptomycetaceae</taxon>
        <taxon>Streptomyces</taxon>
    </lineage>
</organism>
<dbReference type="EMBL" id="CP029788">
    <property type="protein sequence ID" value="AWT44087.1"/>
    <property type="molecule type" value="Genomic_DNA"/>
</dbReference>
<feature type="transmembrane region" description="Helical" evidence="1">
    <location>
        <begin position="81"/>
        <end position="102"/>
    </location>
</feature>
<keyword evidence="1" id="KW-1133">Transmembrane helix</keyword>
<dbReference type="KEGG" id="sact:DMT42_18370"/>
<keyword evidence="1" id="KW-0472">Membrane</keyword>
<gene>
    <name evidence="2" type="ORF">DMT42_18370</name>
</gene>
<proteinExistence type="predicted"/>
<evidence type="ECO:0000313" key="3">
    <source>
        <dbReference type="Proteomes" id="UP000247634"/>
    </source>
</evidence>
<dbReference type="AlphaFoldDB" id="A0A2U9P3F7"/>
<protein>
    <submittedName>
        <fullName evidence="2">Uncharacterized protein</fullName>
    </submittedName>
</protein>
<feature type="transmembrane region" description="Helical" evidence="1">
    <location>
        <begin position="31"/>
        <end position="51"/>
    </location>
</feature>
<sequence>MRFSKVEGPLCRSCGTAIHRDLTTKTLAGGWWSPLSMFLFCPVTLLANLALHFRLKKLPYPVTPPPTGVVMNPGKPIHRRPAAYVMACVAAFYLSVALIGVLGG</sequence>
<accession>A0A2U9P3F7</accession>
<dbReference type="OrthoDB" id="3298677at2"/>
<keyword evidence="3" id="KW-1185">Reference proteome</keyword>
<evidence type="ECO:0000256" key="1">
    <source>
        <dbReference type="SAM" id="Phobius"/>
    </source>
</evidence>
<name>A0A2U9P3F7_STRAS</name>
<keyword evidence="1" id="KW-0812">Transmembrane</keyword>